<sequence>MEQVPQRGLSILGEMVVAKREKNRIPACRIPELPSQAKAKASSAPCTLLSMAGSWLQKGMNHGFSKGQILMHINPQQETCTGPNLQTLSVQLYMQVMQLNKLRQSLHQTLLLPGTVFACTLRTAAH</sequence>
<name>A0A7M4FK02_CROPO</name>
<evidence type="ECO:0008006" key="3">
    <source>
        <dbReference type="Google" id="ProtNLM"/>
    </source>
</evidence>
<organism evidence="1 2">
    <name type="scientific">Crocodylus porosus</name>
    <name type="common">Saltwater crocodile</name>
    <name type="synonym">Estuarine crocodile</name>
    <dbReference type="NCBI Taxonomy" id="8502"/>
    <lineage>
        <taxon>Eukaryota</taxon>
        <taxon>Metazoa</taxon>
        <taxon>Chordata</taxon>
        <taxon>Craniata</taxon>
        <taxon>Vertebrata</taxon>
        <taxon>Euteleostomi</taxon>
        <taxon>Archelosauria</taxon>
        <taxon>Archosauria</taxon>
        <taxon>Crocodylia</taxon>
        <taxon>Longirostres</taxon>
        <taxon>Crocodylidae</taxon>
        <taxon>Crocodylus</taxon>
    </lineage>
</organism>
<dbReference type="Ensembl" id="ENSCPRT00005030122.1">
    <property type="protein sequence ID" value="ENSCPRP00005025787.1"/>
    <property type="gene ID" value="ENSCPRG00005017887.1"/>
</dbReference>
<reference evidence="1" key="1">
    <citation type="submission" date="2025-08" db="UniProtKB">
        <authorList>
            <consortium name="Ensembl"/>
        </authorList>
    </citation>
    <scope>IDENTIFICATION</scope>
</reference>
<evidence type="ECO:0000313" key="2">
    <source>
        <dbReference type="Proteomes" id="UP000594220"/>
    </source>
</evidence>
<keyword evidence="2" id="KW-1185">Reference proteome</keyword>
<dbReference type="AlphaFoldDB" id="A0A7M4FK02"/>
<dbReference type="Proteomes" id="UP000594220">
    <property type="component" value="Unplaced"/>
</dbReference>
<proteinExistence type="predicted"/>
<accession>A0A7M4FK02</accession>
<protein>
    <recommendedName>
        <fullName evidence="3">TSSK6 activating cochaperone</fullName>
    </recommendedName>
</protein>
<reference evidence="1" key="2">
    <citation type="submission" date="2025-09" db="UniProtKB">
        <authorList>
            <consortium name="Ensembl"/>
        </authorList>
    </citation>
    <scope>IDENTIFICATION</scope>
</reference>
<evidence type="ECO:0000313" key="1">
    <source>
        <dbReference type="Ensembl" id="ENSCPRP00005025787.1"/>
    </source>
</evidence>